<reference evidence="1" key="1">
    <citation type="journal article" date="2022" name="Int. J. Mol. Sci.">
        <title>Draft Genome of Tanacetum Coccineum: Genomic Comparison of Closely Related Tanacetum-Family Plants.</title>
        <authorList>
            <person name="Yamashiro T."/>
            <person name="Shiraishi A."/>
            <person name="Nakayama K."/>
            <person name="Satake H."/>
        </authorList>
    </citation>
    <scope>NUCLEOTIDE SEQUENCE</scope>
</reference>
<dbReference type="SUPFAM" id="SSF57756">
    <property type="entry name" value="Retrovirus zinc finger-like domains"/>
    <property type="match status" value="1"/>
</dbReference>
<evidence type="ECO:0000313" key="2">
    <source>
        <dbReference type="Proteomes" id="UP001151760"/>
    </source>
</evidence>
<dbReference type="InterPro" id="IPR036875">
    <property type="entry name" value="Znf_CCHC_sf"/>
</dbReference>
<dbReference type="EMBL" id="BQNB010013778">
    <property type="protein sequence ID" value="GJT20162.1"/>
    <property type="molecule type" value="Genomic_DNA"/>
</dbReference>
<dbReference type="Gene3D" id="4.10.60.10">
    <property type="entry name" value="Zinc finger, CCHC-type"/>
    <property type="match status" value="1"/>
</dbReference>
<sequence length="162" mass="18314">MKATYNVGSIGMRWSGVHGNATQHVSFMTLWSIRSKFNKLLEGVRDSLFEIENFNTFFEDCLNKQHQRHNIGVGVNSVNNSTIPVVTQSEQDIIACDLINRVKTKGRSKAATRIKSGLEISMEAKKRNKCSYCKAKGHNITRCPKKKMEEAKANNRVEVPLE</sequence>
<comment type="caution">
    <text evidence="1">The sequence shown here is derived from an EMBL/GenBank/DDBJ whole genome shotgun (WGS) entry which is preliminary data.</text>
</comment>
<gene>
    <name evidence="1" type="ORF">Tco_0878868</name>
</gene>
<dbReference type="Proteomes" id="UP001151760">
    <property type="component" value="Unassembled WGS sequence"/>
</dbReference>
<name>A0ABQ5C243_9ASTR</name>
<accession>A0ABQ5C243</accession>
<protein>
    <submittedName>
        <fullName evidence="1">FAR1-related sequence 5-like protein</fullName>
    </submittedName>
</protein>
<keyword evidence="2" id="KW-1185">Reference proteome</keyword>
<organism evidence="1 2">
    <name type="scientific">Tanacetum coccineum</name>
    <dbReference type="NCBI Taxonomy" id="301880"/>
    <lineage>
        <taxon>Eukaryota</taxon>
        <taxon>Viridiplantae</taxon>
        <taxon>Streptophyta</taxon>
        <taxon>Embryophyta</taxon>
        <taxon>Tracheophyta</taxon>
        <taxon>Spermatophyta</taxon>
        <taxon>Magnoliopsida</taxon>
        <taxon>eudicotyledons</taxon>
        <taxon>Gunneridae</taxon>
        <taxon>Pentapetalae</taxon>
        <taxon>asterids</taxon>
        <taxon>campanulids</taxon>
        <taxon>Asterales</taxon>
        <taxon>Asteraceae</taxon>
        <taxon>Asteroideae</taxon>
        <taxon>Anthemideae</taxon>
        <taxon>Anthemidinae</taxon>
        <taxon>Tanacetum</taxon>
    </lineage>
</organism>
<evidence type="ECO:0000313" key="1">
    <source>
        <dbReference type="EMBL" id="GJT20162.1"/>
    </source>
</evidence>
<proteinExistence type="predicted"/>
<reference evidence="1" key="2">
    <citation type="submission" date="2022-01" db="EMBL/GenBank/DDBJ databases">
        <authorList>
            <person name="Yamashiro T."/>
            <person name="Shiraishi A."/>
            <person name="Satake H."/>
            <person name="Nakayama K."/>
        </authorList>
    </citation>
    <scope>NUCLEOTIDE SEQUENCE</scope>
</reference>